<feature type="signal peptide" evidence="1">
    <location>
        <begin position="1"/>
        <end position="29"/>
    </location>
</feature>
<keyword evidence="3" id="KW-1185">Reference proteome</keyword>
<evidence type="ECO:0000313" key="2">
    <source>
        <dbReference type="EMBL" id="GAB0190991.1"/>
    </source>
</evidence>
<dbReference type="EMBL" id="BAAFJT010000005">
    <property type="protein sequence ID" value="GAB0190991.1"/>
    <property type="molecule type" value="Genomic_DNA"/>
</dbReference>
<dbReference type="AlphaFoldDB" id="A0ABC9WZX6"/>
<name>A0ABC9WZX6_GRUJA</name>
<organism evidence="2 3">
    <name type="scientific">Grus japonensis</name>
    <name type="common">Japanese crane</name>
    <name type="synonym">Red-crowned crane</name>
    <dbReference type="NCBI Taxonomy" id="30415"/>
    <lineage>
        <taxon>Eukaryota</taxon>
        <taxon>Metazoa</taxon>
        <taxon>Chordata</taxon>
        <taxon>Craniata</taxon>
        <taxon>Vertebrata</taxon>
        <taxon>Euteleostomi</taxon>
        <taxon>Archelosauria</taxon>
        <taxon>Archosauria</taxon>
        <taxon>Dinosauria</taxon>
        <taxon>Saurischia</taxon>
        <taxon>Theropoda</taxon>
        <taxon>Coelurosauria</taxon>
        <taxon>Aves</taxon>
        <taxon>Neognathae</taxon>
        <taxon>Neoaves</taxon>
        <taxon>Gruiformes</taxon>
        <taxon>Gruidae</taxon>
        <taxon>Grus</taxon>
    </lineage>
</organism>
<reference evidence="2 3" key="1">
    <citation type="submission" date="2024-06" db="EMBL/GenBank/DDBJ databases">
        <title>The draft genome of Grus japonensis, version 3.</title>
        <authorList>
            <person name="Nabeshima K."/>
            <person name="Suzuki S."/>
            <person name="Onuma M."/>
        </authorList>
    </citation>
    <scope>NUCLEOTIDE SEQUENCE [LARGE SCALE GENOMIC DNA]</scope>
    <source>
        <strain evidence="2 3">451A</strain>
    </source>
</reference>
<evidence type="ECO:0000256" key="1">
    <source>
        <dbReference type="SAM" id="SignalP"/>
    </source>
</evidence>
<keyword evidence="1" id="KW-0732">Signal</keyword>
<sequence length="91" mass="10086">MLTYKWRLSLPKLICGVLAVFSVKSQVFSLFPGCTELDQISKPHDVIGTPTNQTLNKFKQSRAASFDFPFKKGNGIPSLVHNFSPVCNGKI</sequence>
<accession>A0ABC9WZX6</accession>
<proteinExistence type="predicted"/>
<gene>
    <name evidence="2" type="ORF">GRJ2_001564400</name>
</gene>
<keyword evidence="2" id="KW-0808">Transferase</keyword>
<protein>
    <submittedName>
        <fullName evidence="2">MAPK/MAK/MRK overlapping kinase</fullName>
    </submittedName>
</protein>
<evidence type="ECO:0000313" key="3">
    <source>
        <dbReference type="Proteomes" id="UP001623348"/>
    </source>
</evidence>
<comment type="caution">
    <text evidence="2">The sequence shown here is derived from an EMBL/GenBank/DDBJ whole genome shotgun (WGS) entry which is preliminary data.</text>
</comment>
<dbReference type="GO" id="GO:0016301">
    <property type="term" value="F:kinase activity"/>
    <property type="evidence" value="ECO:0007669"/>
    <property type="project" value="UniProtKB-KW"/>
</dbReference>
<feature type="chain" id="PRO_5044760265" evidence="1">
    <location>
        <begin position="30"/>
        <end position="91"/>
    </location>
</feature>
<keyword evidence="2" id="KW-0418">Kinase</keyword>
<dbReference type="Proteomes" id="UP001623348">
    <property type="component" value="Unassembled WGS sequence"/>
</dbReference>